<evidence type="ECO:0000256" key="1">
    <source>
        <dbReference type="SAM" id="Phobius"/>
    </source>
</evidence>
<evidence type="ECO:0000313" key="2">
    <source>
        <dbReference type="EMBL" id="RAK55256.1"/>
    </source>
</evidence>
<evidence type="ECO:0000313" key="3">
    <source>
        <dbReference type="Proteomes" id="UP000249254"/>
    </source>
</evidence>
<dbReference type="EMBL" id="QFYQ01000001">
    <property type="protein sequence ID" value="RAK55256.1"/>
    <property type="molecule type" value="Genomic_DNA"/>
</dbReference>
<gene>
    <name evidence="2" type="ORF">DJ017_12385</name>
</gene>
<accession>A0A328AMQ5</accession>
<dbReference type="Pfam" id="PF11003">
    <property type="entry name" value="DUF2842"/>
    <property type="match status" value="1"/>
</dbReference>
<dbReference type="InterPro" id="IPR021265">
    <property type="entry name" value="DUF2842"/>
</dbReference>
<comment type="caution">
    <text evidence="2">The sequence shown here is derived from an EMBL/GenBank/DDBJ whole genome shotgun (WGS) entry which is preliminary data.</text>
</comment>
<sequence length="83" mass="9197">MLPPPAVTRYEPADEGFLMSARVRKLIGMVGILAFLTAYVAVVATLGDRIPKHWAFQVIYFGLAGVLWGVPLLPLISWMNRGR</sequence>
<keyword evidence="1" id="KW-0472">Membrane</keyword>
<name>A0A328AMQ5_9CAUL</name>
<feature type="transmembrane region" description="Helical" evidence="1">
    <location>
        <begin position="26"/>
        <end position="46"/>
    </location>
</feature>
<keyword evidence="1" id="KW-1133">Transmembrane helix</keyword>
<keyword evidence="1" id="KW-0812">Transmembrane</keyword>
<dbReference type="AlphaFoldDB" id="A0A328AMQ5"/>
<organism evidence="2 3">
    <name type="scientific">Phenylobacterium soli</name>
    <dbReference type="NCBI Taxonomy" id="2170551"/>
    <lineage>
        <taxon>Bacteria</taxon>
        <taxon>Pseudomonadati</taxon>
        <taxon>Pseudomonadota</taxon>
        <taxon>Alphaproteobacteria</taxon>
        <taxon>Caulobacterales</taxon>
        <taxon>Caulobacteraceae</taxon>
        <taxon>Phenylobacterium</taxon>
    </lineage>
</organism>
<keyword evidence="3" id="KW-1185">Reference proteome</keyword>
<dbReference type="Proteomes" id="UP000249254">
    <property type="component" value="Unassembled WGS sequence"/>
</dbReference>
<protein>
    <submittedName>
        <fullName evidence="2">DUF2842 domain-containing protein</fullName>
    </submittedName>
</protein>
<reference evidence="3" key="1">
    <citation type="submission" date="2018-05" db="EMBL/GenBank/DDBJ databases">
        <authorList>
            <person name="Li X."/>
        </authorList>
    </citation>
    <scope>NUCLEOTIDE SEQUENCE [LARGE SCALE GENOMIC DNA]</scope>
    <source>
        <strain evidence="3">LX32</strain>
    </source>
</reference>
<feature type="transmembrane region" description="Helical" evidence="1">
    <location>
        <begin position="58"/>
        <end position="78"/>
    </location>
</feature>
<proteinExistence type="predicted"/>
<dbReference type="OrthoDB" id="7510023at2"/>